<feature type="region of interest" description="Disordered" evidence="1">
    <location>
        <begin position="214"/>
        <end position="242"/>
    </location>
</feature>
<sequence length="452" mass="50621">MNQVTLEGEEADIEFEEQPPLIHVATEVEAENVEGFEFHEEDNIDFHTNPEHMNQVTLEGEEADIEFEEQPPLIHVATEVEAENVEGFEFHEEDNIDFHTNPEHMNQVTLEGEEADIEFEEQPPLIHVATEVEAENVEGFEFHEEDNIDFHTNPEHMNQVTLEGEEADIEFEEQPPLIHVATEVEAENVEGFEFHEEDNNDFHTNPEHMNQVTLEGAESDASSPTQSPELDVLPPKSELDPYTPVEGSELDVIGVEIDTTMQSLEQDIPSQSTENAAYIPENLSSVQYVVGIVSAVLTMVATAAYVYQKQKKDTTLVVGDQAQQLLPKKMASRSISGSGDSEHEERISYRPTQVEMVGESGPSEMSSSFKRSLSYGPRGSERLSEVQSHEKRQRYSKREHLAASDYSAGGSPSYGSFTTYEKIHSKNGCGEEEVVTPVRRSSRIRNITSPGA</sequence>
<evidence type="ECO:0000313" key="3">
    <source>
        <dbReference type="EMBL" id="KAF5176903.1"/>
    </source>
</evidence>
<gene>
    <name evidence="3" type="ORF">FRX31_033510</name>
</gene>
<proteinExistence type="predicted"/>
<evidence type="ECO:0000256" key="2">
    <source>
        <dbReference type="SAM" id="Phobius"/>
    </source>
</evidence>
<dbReference type="EMBL" id="JABWDY010042104">
    <property type="protein sequence ID" value="KAF5176903.1"/>
    <property type="molecule type" value="Genomic_DNA"/>
</dbReference>
<reference evidence="3 4" key="1">
    <citation type="submission" date="2020-06" db="EMBL/GenBank/DDBJ databases">
        <title>Transcriptomic and genomic resources for Thalictrum thalictroides and T. hernandezii: Facilitating candidate gene discovery in an emerging model plant lineage.</title>
        <authorList>
            <person name="Arias T."/>
            <person name="Riano-Pachon D.M."/>
            <person name="Di Stilio V.S."/>
        </authorList>
    </citation>
    <scope>NUCLEOTIDE SEQUENCE [LARGE SCALE GENOMIC DNA]</scope>
    <source>
        <strain evidence="4">cv. WT478/WT964</strain>
        <tissue evidence="3">Leaves</tissue>
    </source>
</reference>
<organism evidence="3 4">
    <name type="scientific">Thalictrum thalictroides</name>
    <name type="common">Rue-anemone</name>
    <name type="synonym">Anemone thalictroides</name>
    <dbReference type="NCBI Taxonomy" id="46969"/>
    <lineage>
        <taxon>Eukaryota</taxon>
        <taxon>Viridiplantae</taxon>
        <taxon>Streptophyta</taxon>
        <taxon>Embryophyta</taxon>
        <taxon>Tracheophyta</taxon>
        <taxon>Spermatophyta</taxon>
        <taxon>Magnoliopsida</taxon>
        <taxon>Ranunculales</taxon>
        <taxon>Ranunculaceae</taxon>
        <taxon>Thalictroideae</taxon>
        <taxon>Thalictrum</taxon>
    </lineage>
</organism>
<dbReference type="PANTHER" id="PTHR34775">
    <property type="entry name" value="TRANSMEMBRANE PROTEIN"/>
    <property type="match status" value="1"/>
</dbReference>
<protein>
    <submittedName>
        <fullName evidence="3">Swi5-dependent recombination dna repair protein</fullName>
    </submittedName>
</protein>
<dbReference type="PANTHER" id="PTHR34775:SF4">
    <property type="entry name" value="TRANSMEMBRANE PROTEIN"/>
    <property type="match status" value="1"/>
</dbReference>
<keyword evidence="2" id="KW-1133">Transmembrane helix</keyword>
<feature type="transmembrane region" description="Helical" evidence="2">
    <location>
        <begin position="288"/>
        <end position="307"/>
    </location>
</feature>
<keyword evidence="2" id="KW-0472">Membrane</keyword>
<evidence type="ECO:0000313" key="4">
    <source>
        <dbReference type="Proteomes" id="UP000554482"/>
    </source>
</evidence>
<comment type="caution">
    <text evidence="3">The sequence shown here is derived from an EMBL/GenBank/DDBJ whole genome shotgun (WGS) entry which is preliminary data.</text>
</comment>
<feature type="compositionally biased region" description="Basic and acidic residues" evidence="1">
    <location>
        <begin position="379"/>
        <end position="390"/>
    </location>
</feature>
<dbReference type="AlphaFoldDB" id="A0A7J6UWB4"/>
<keyword evidence="2" id="KW-0812">Transmembrane</keyword>
<dbReference type="Proteomes" id="UP000554482">
    <property type="component" value="Unassembled WGS sequence"/>
</dbReference>
<evidence type="ECO:0000256" key="1">
    <source>
        <dbReference type="SAM" id="MobiDB-lite"/>
    </source>
</evidence>
<accession>A0A7J6UWB4</accession>
<name>A0A7J6UWB4_THATH</name>
<feature type="region of interest" description="Disordered" evidence="1">
    <location>
        <begin position="327"/>
        <end position="452"/>
    </location>
</feature>
<keyword evidence="4" id="KW-1185">Reference proteome</keyword>
<dbReference type="OrthoDB" id="1226116at2759"/>